<evidence type="ECO:0000313" key="2">
    <source>
        <dbReference type="Proteomes" id="UP000574067"/>
    </source>
</evidence>
<name>A0A848FAQ4_9BURK</name>
<dbReference type="Proteomes" id="UP000574067">
    <property type="component" value="Unassembled WGS sequence"/>
</dbReference>
<dbReference type="RefSeq" id="WP_169161278.1">
    <property type="nucleotide sequence ID" value="NZ_JABBFW010000010.1"/>
</dbReference>
<accession>A0A848FAQ4</accession>
<reference evidence="1 2" key="1">
    <citation type="submission" date="2020-04" db="EMBL/GenBank/DDBJ databases">
        <title>Azohydromonas sp. isolated from soil.</title>
        <authorList>
            <person name="Dahal R.H."/>
        </authorList>
    </citation>
    <scope>NUCLEOTIDE SEQUENCE [LARGE SCALE GENOMIC DNA]</scope>
    <source>
        <strain evidence="1 2">G-1-1-14</strain>
    </source>
</reference>
<keyword evidence="2" id="KW-1185">Reference proteome</keyword>
<protein>
    <submittedName>
        <fullName evidence="1">Uncharacterized protein</fullName>
    </submittedName>
</protein>
<gene>
    <name evidence="1" type="ORF">HHL10_15405</name>
</gene>
<proteinExistence type="predicted"/>
<comment type="caution">
    <text evidence="1">The sequence shown here is derived from an EMBL/GenBank/DDBJ whole genome shotgun (WGS) entry which is preliminary data.</text>
</comment>
<dbReference type="AlphaFoldDB" id="A0A848FAQ4"/>
<sequence>MRKKLALVLLMEVGEEGPSWPAPLTVETLPLWYGMPMGLPWTLAWDFTNAWTRLLLELMSWPALPLDLERDDTGR</sequence>
<dbReference type="EMBL" id="JABBFW010000010">
    <property type="protein sequence ID" value="NML16368.1"/>
    <property type="molecule type" value="Genomic_DNA"/>
</dbReference>
<organism evidence="1 2">
    <name type="scientific">Azohydromonas caseinilytica</name>
    <dbReference type="NCBI Taxonomy" id="2728836"/>
    <lineage>
        <taxon>Bacteria</taxon>
        <taxon>Pseudomonadati</taxon>
        <taxon>Pseudomonadota</taxon>
        <taxon>Betaproteobacteria</taxon>
        <taxon>Burkholderiales</taxon>
        <taxon>Sphaerotilaceae</taxon>
        <taxon>Azohydromonas</taxon>
    </lineage>
</organism>
<evidence type="ECO:0000313" key="1">
    <source>
        <dbReference type="EMBL" id="NML16368.1"/>
    </source>
</evidence>